<dbReference type="AlphaFoldDB" id="A0A7C4S1I7"/>
<reference evidence="12" key="1">
    <citation type="journal article" date="2020" name="mSystems">
        <title>Genome- and Community-Level Interaction Insights into Carbon Utilization and Element Cycling Functions of Hydrothermarchaeota in Hydrothermal Sediment.</title>
        <authorList>
            <person name="Zhou Z."/>
            <person name="Liu Y."/>
            <person name="Xu W."/>
            <person name="Pan J."/>
            <person name="Luo Z.H."/>
            <person name="Li M."/>
        </authorList>
    </citation>
    <scope>NUCLEOTIDE SEQUENCE [LARGE SCALE GENOMIC DNA]</scope>
    <source>
        <strain evidence="12">SpSt-594</strain>
        <strain evidence="11">SpSt-655</strain>
    </source>
</reference>
<dbReference type="Pfam" id="PF01479">
    <property type="entry name" value="S4"/>
    <property type="match status" value="1"/>
</dbReference>
<dbReference type="FunFam" id="3.10.290.10:FF:000001">
    <property type="entry name" value="30S ribosomal protein S4"/>
    <property type="match status" value="1"/>
</dbReference>
<dbReference type="EMBL" id="DSZH01000128">
    <property type="protein sequence ID" value="HGU47482.1"/>
    <property type="molecule type" value="Genomic_DNA"/>
</dbReference>
<evidence type="ECO:0000256" key="5">
    <source>
        <dbReference type="ARBA" id="ARBA00023274"/>
    </source>
</evidence>
<dbReference type="SMART" id="SM01390">
    <property type="entry name" value="Ribosomal_S4"/>
    <property type="match status" value="1"/>
</dbReference>
<organism evidence="12">
    <name type="scientific">candidate division WOR-3 bacterium</name>
    <dbReference type="NCBI Taxonomy" id="2052148"/>
    <lineage>
        <taxon>Bacteria</taxon>
        <taxon>Bacteria division WOR-3</taxon>
    </lineage>
</organism>
<dbReference type="GO" id="GO:0015935">
    <property type="term" value="C:small ribosomal subunit"/>
    <property type="evidence" value="ECO:0007669"/>
    <property type="project" value="InterPro"/>
</dbReference>
<dbReference type="NCBIfam" id="NF003717">
    <property type="entry name" value="PRK05327.1"/>
    <property type="match status" value="1"/>
</dbReference>
<comment type="function">
    <text evidence="7">With S5 and S12 plays an important role in translational accuracy.</text>
</comment>
<dbReference type="InterPro" id="IPR022801">
    <property type="entry name" value="Ribosomal_uS4"/>
</dbReference>
<dbReference type="InterPro" id="IPR036986">
    <property type="entry name" value="S4_RNA-bd_sf"/>
</dbReference>
<comment type="function">
    <text evidence="7">One of the primary rRNA binding proteins, it binds directly to 16S rRNA where it nucleates assembly of the body of the 30S subunit.</text>
</comment>
<evidence type="ECO:0000313" key="11">
    <source>
        <dbReference type="EMBL" id="HGQ55385.1"/>
    </source>
</evidence>
<gene>
    <name evidence="7" type="primary">rpsD</name>
    <name evidence="12" type="ORF">ENT60_02825</name>
    <name evidence="11" type="ORF">ENU28_02840</name>
</gene>
<evidence type="ECO:0000256" key="4">
    <source>
        <dbReference type="ARBA" id="ARBA00022980"/>
    </source>
</evidence>
<comment type="subunit">
    <text evidence="7">Part of the 30S ribosomal subunit. Contacts protein S5. The interaction surface between S4 and S5 is involved in control of translational fidelity.</text>
</comment>
<keyword evidence="5 7" id="KW-0687">Ribonucleoprotein</keyword>
<evidence type="ECO:0000256" key="8">
    <source>
        <dbReference type="RuleBase" id="RU003699"/>
    </source>
</evidence>
<dbReference type="PANTHER" id="PTHR11831:SF4">
    <property type="entry name" value="SMALL RIBOSOMAL SUBUNIT PROTEIN US4M"/>
    <property type="match status" value="1"/>
</dbReference>
<comment type="similarity">
    <text evidence="1 7 8">Belongs to the universal ribosomal protein uS4 family.</text>
</comment>
<evidence type="ECO:0000259" key="10">
    <source>
        <dbReference type="SMART" id="SM01390"/>
    </source>
</evidence>
<proteinExistence type="inferred from homology"/>
<dbReference type="Gene3D" id="1.10.1050.10">
    <property type="entry name" value="Ribosomal Protein S4 Delta 41, Chain A, domain 1"/>
    <property type="match status" value="1"/>
</dbReference>
<dbReference type="EMBL" id="DTBX01000099">
    <property type="protein sequence ID" value="HGQ55385.1"/>
    <property type="molecule type" value="Genomic_DNA"/>
</dbReference>
<dbReference type="Pfam" id="PF00163">
    <property type="entry name" value="Ribosomal_S4"/>
    <property type="match status" value="1"/>
</dbReference>
<evidence type="ECO:0000313" key="12">
    <source>
        <dbReference type="EMBL" id="HGU47482.1"/>
    </source>
</evidence>
<dbReference type="GO" id="GO:0042274">
    <property type="term" value="P:ribosomal small subunit biogenesis"/>
    <property type="evidence" value="ECO:0007669"/>
    <property type="project" value="TreeGrafter"/>
</dbReference>
<dbReference type="PROSITE" id="PS00632">
    <property type="entry name" value="RIBOSOMAL_S4"/>
    <property type="match status" value="1"/>
</dbReference>
<dbReference type="InterPro" id="IPR005709">
    <property type="entry name" value="Ribosomal_uS4_bac-type"/>
</dbReference>
<dbReference type="SMART" id="SM00363">
    <property type="entry name" value="S4"/>
    <property type="match status" value="1"/>
</dbReference>
<dbReference type="SUPFAM" id="SSF55174">
    <property type="entry name" value="Alpha-L RNA-binding motif"/>
    <property type="match status" value="1"/>
</dbReference>
<sequence>MARAKELKCKICRRFGEKLFLKGQKCYSDKCILQRRGEKPQTQQARMSVYGIQLREKQKAKFIYGILENQFERYYEMAQKKPNPGNALLTLLEMRLDNVVYRLGFATSRAQARQLVSHGHIRVNNRKVNIPSYQVKVGDEITIGTERLIPKIKEEILEKEGTGVSWLILDKENLKGKVISMPTEEDLNAIPVSVKDIIEFYSR</sequence>
<keyword evidence="2 7" id="KW-0699">rRNA-binding</keyword>
<dbReference type="HAMAP" id="MF_01306_B">
    <property type="entry name" value="Ribosomal_uS4_B"/>
    <property type="match status" value="1"/>
</dbReference>
<dbReference type="CDD" id="cd00165">
    <property type="entry name" value="S4"/>
    <property type="match status" value="1"/>
</dbReference>
<evidence type="ECO:0000256" key="2">
    <source>
        <dbReference type="ARBA" id="ARBA00022730"/>
    </source>
</evidence>
<name>A0A7C4S1I7_UNCW3</name>
<keyword evidence="3 7" id="KW-0694">RNA-binding</keyword>
<dbReference type="GO" id="GO:0019843">
    <property type="term" value="F:rRNA binding"/>
    <property type="evidence" value="ECO:0007669"/>
    <property type="project" value="UniProtKB-UniRule"/>
</dbReference>
<dbReference type="NCBIfam" id="TIGR01017">
    <property type="entry name" value="rpsD_bact"/>
    <property type="match status" value="1"/>
</dbReference>
<evidence type="ECO:0000256" key="6">
    <source>
        <dbReference type="ARBA" id="ARBA00035254"/>
    </source>
</evidence>
<dbReference type="InterPro" id="IPR001912">
    <property type="entry name" value="Ribosomal_uS4_N"/>
</dbReference>
<comment type="caution">
    <text evidence="12">The sequence shown here is derived from an EMBL/GenBank/DDBJ whole genome shotgun (WGS) entry which is preliminary data.</text>
</comment>
<evidence type="ECO:0000256" key="7">
    <source>
        <dbReference type="HAMAP-Rule" id="MF_01306"/>
    </source>
</evidence>
<dbReference type="InterPro" id="IPR018079">
    <property type="entry name" value="Ribosomal_uS4_CS"/>
</dbReference>
<dbReference type="PROSITE" id="PS50889">
    <property type="entry name" value="S4"/>
    <property type="match status" value="1"/>
</dbReference>
<evidence type="ECO:0000256" key="1">
    <source>
        <dbReference type="ARBA" id="ARBA00007465"/>
    </source>
</evidence>
<dbReference type="PANTHER" id="PTHR11831">
    <property type="entry name" value="30S 40S RIBOSOMAL PROTEIN"/>
    <property type="match status" value="1"/>
</dbReference>
<dbReference type="InterPro" id="IPR002942">
    <property type="entry name" value="S4_RNA-bd"/>
</dbReference>
<feature type="domain" description="RNA-binding S4" evidence="9">
    <location>
        <begin position="94"/>
        <end position="153"/>
    </location>
</feature>
<dbReference type="GO" id="GO:0006412">
    <property type="term" value="P:translation"/>
    <property type="evidence" value="ECO:0007669"/>
    <property type="project" value="UniProtKB-UniRule"/>
</dbReference>
<dbReference type="GO" id="GO:0003735">
    <property type="term" value="F:structural constituent of ribosome"/>
    <property type="evidence" value="ECO:0007669"/>
    <property type="project" value="InterPro"/>
</dbReference>
<feature type="domain" description="Small ribosomal subunit protein uS4 N-terminal" evidence="10">
    <location>
        <begin position="3"/>
        <end position="93"/>
    </location>
</feature>
<keyword evidence="4 7" id="KW-0689">Ribosomal protein</keyword>
<dbReference type="Gene3D" id="3.10.290.10">
    <property type="entry name" value="RNA-binding S4 domain"/>
    <property type="match status" value="1"/>
</dbReference>
<evidence type="ECO:0000256" key="3">
    <source>
        <dbReference type="ARBA" id="ARBA00022884"/>
    </source>
</evidence>
<evidence type="ECO:0000259" key="9">
    <source>
        <dbReference type="SMART" id="SM00363"/>
    </source>
</evidence>
<protein>
    <recommendedName>
        <fullName evidence="6 7">Small ribosomal subunit protein uS4</fullName>
    </recommendedName>
</protein>
<accession>A0A7C4S1I7</accession>